<name>A0ABX4YF47_9LEPT</name>
<protein>
    <recommendedName>
        <fullName evidence="3">DNA-binding helix-turn-helix protein</fullName>
    </recommendedName>
</protein>
<organism evidence="1 2">
    <name type="scientific">Leptospira inadai serovar Lyme</name>
    <dbReference type="NCBI Taxonomy" id="293084"/>
    <lineage>
        <taxon>Bacteria</taxon>
        <taxon>Pseudomonadati</taxon>
        <taxon>Spirochaetota</taxon>
        <taxon>Spirochaetia</taxon>
        <taxon>Leptospirales</taxon>
        <taxon>Leptospiraceae</taxon>
        <taxon>Leptospira</taxon>
    </lineage>
</organism>
<dbReference type="Proteomes" id="UP000094669">
    <property type="component" value="Unassembled WGS sequence"/>
</dbReference>
<dbReference type="RefSeq" id="WP_010417958.1">
    <property type="nucleotide sequence ID" value="NZ_MCRM02000021.1"/>
</dbReference>
<proteinExistence type="predicted"/>
<accession>A0ABX4YF47</accession>
<comment type="caution">
    <text evidence="1">The sequence shown here is derived from an EMBL/GenBank/DDBJ whole genome shotgun (WGS) entry which is preliminary data.</text>
</comment>
<dbReference type="InterPro" id="IPR010982">
    <property type="entry name" value="Lambda_DNA-bd_dom_sf"/>
</dbReference>
<sequence length="130" mass="15096">MTKKSKKPNTIGARLQIAFNELGISREEAAETIGTSLASVNRYLCDQEPIPEIRMELLLLKKGISKTYIFENKGEPKADWEERLYFIERDRQLINKIRHDQTLWEITTKLSKLSAENLKFVSTLVSKLKR</sequence>
<evidence type="ECO:0000313" key="1">
    <source>
        <dbReference type="EMBL" id="PNV73646.1"/>
    </source>
</evidence>
<evidence type="ECO:0000313" key="2">
    <source>
        <dbReference type="Proteomes" id="UP000094669"/>
    </source>
</evidence>
<evidence type="ECO:0008006" key="3">
    <source>
        <dbReference type="Google" id="ProtNLM"/>
    </source>
</evidence>
<gene>
    <name evidence="1" type="ORF">BES34_016470</name>
</gene>
<keyword evidence="2" id="KW-1185">Reference proteome</keyword>
<reference evidence="1" key="1">
    <citation type="submission" date="2018-01" db="EMBL/GenBank/DDBJ databases">
        <title>Genomic characterization of Leptospira inadai serogroup Lyme isolated from captured rat in Brazil and comparative analysis with human reference strain.</title>
        <authorList>
            <person name="Moreno L.Z."/>
            <person name="Loureiro A.P."/>
            <person name="Miraglia F."/>
            <person name="Kremer F.S."/>
            <person name="Eslabao M.R."/>
            <person name="Dellagostin O.A."/>
            <person name="Lilenbaum W."/>
            <person name="Moreno A.M."/>
        </authorList>
    </citation>
    <scope>NUCLEOTIDE SEQUENCE [LARGE SCALE GENOMIC DNA]</scope>
    <source>
        <strain evidence="1">M34/99</strain>
    </source>
</reference>
<dbReference type="SUPFAM" id="SSF47413">
    <property type="entry name" value="lambda repressor-like DNA-binding domains"/>
    <property type="match status" value="1"/>
</dbReference>
<dbReference type="EMBL" id="MCRM02000021">
    <property type="protein sequence ID" value="PNV73646.1"/>
    <property type="molecule type" value="Genomic_DNA"/>
</dbReference>